<keyword evidence="3" id="KW-0175">Coiled coil</keyword>
<evidence type="ECO:0000256" key="1">
    <source>
        <dbReference type="ARBA" id="ARBA00023015"/>
    </source>
</evidence>
<proteinExistence type="predicted"/>
<reference evidence="5" key="1">
    <citation type="submission" date="2024-07" db="EMBL/GenBank/DDBJ databases">
        <authorList>
            <person name="Yu S.T."/>
        </authorList>
    </citation>
    <scope>NUCLEOTIDE SEQUENCE</scope>
    <source>
        <strain evidence="5">R21</strain>
    </source>
</reference>
<evidence type="ECO:0000256" key="2">
    <source>
        <dbReference type="ARBA" id="ARBA00023163"/>
    </source>
</evidence>
<keyword evidence="1" id="KW-0805">Transcription regulation</keyword>
<evidence type="ECO:0000259" key="4">
    <source>
        <dbReference type="SMART" id="SM01012"/>
    </source>
</evidence>
<dbReference type="SMART" id="SM01012">
    <property type="entry name" value="ANTAR"/>
    <property type="match status" value="1"/>
</dbReference>
<evidence type="ECO:0000256" key="3">
    <source>
        <dbReference type="SAM" id="Coils"/>
    </source>
</evidence>
<dbReference type="InterPro" id="IPR005561">
    <property type="entry name" value="ANTAR"/>
</dbReference>
<dbReference type="InterPro" id="IPR029016">
    <property type="entry name" value="GAF-like_dom_sf"/>
</dbReference>
<sequence length="282" mass="30183">MYSERGSSDVASEVRRRAAHARERAERELIAAARQERLAERTGLALHERLALLHRRSARCHSTAAELQESYALMLARGEDGHGAPPRFMTGVAEACGTSSAALTLVGADDSQLAVAASDEPARAAQELEFVLGEGPARDAAAHCAMVRATGARLRERWPGYAAALVELGITKVVAVPLRLPQRQNCVGSLTVFDPRPCPTRTFVDVADALTRDVLLGPHATPDLYGGTDHHAVVHQAAGVLSVQAGCPVPDALELIKARAFSAGEPVHEVAERIVRHELRLD</sequence>
<dbReference type="GO" id="GO:0003723">
    <property type="term" value="F:RNA binding"/>
    <property type="evidence" value="ECO:0007669"/>
    <property type="project" value="InterPro"/>
</dbReference>
<dbReference type="SUPFAM" id="SSF55781">
    <property type="entry name" value="GAF domain-like"/>
    <property type="match status" value="1"/>
</dbReference>
<dbReference type="Gene3D" id="1.10.10.10">
    <property type="entry name" value="Winged helix-like DNA-binding domain superfamily/Winged helix DNA-binding domain"/>
    <property type="match status" value="1"/>
</dbReference>
<organism evidence="5">
    <name type="scientific">Streptomyces sp. R21</name>
    <dbReference type="NCBI Taxonomy" id="3238627"/>
    <lineage>
        <taxon>Bacteria</taxon>
        <taxon>Bacillati</taxon>
        <taxon>Actinomycetota</taxon>
        <taxon>Actinomycetes</taxon>
        <taxon>Kitasatosporales</taxon>
        <taxon>Streptomycetaceae</taxon>
        <taxon>Streptomyces</taxon>
    </lineage>
</organism>
<dbReference type="Pfam" id="PF03861">
    <property type="entry name" value="ANTAR"/>
    <property type="match status" value="1"/>
</dbReference>
<feature type="coiled-coil region" evidence="3">
    <location>
        <begin position="15"/>
        <end position="42"/>
    </location>
</feature>
<keyword evidence="2" id="KW-0804">Transcription</keyword>
<accession>A0AB39PDX3</accession>
<dbReference type="EMBL" id="CP163435">
    <property type="protein sequence ID" value="XDQ29053.1"/>
    <property type="molecule type" value="Genomic_DNA"/>
</dbReference>
<protein>
    <submittedName>
        <fullName evidence="5">ANTAR domain-containing protein</fullName>
    </submittedName>
</protein>
<dbReference type="RefSeq" id="WP_369237683.1">
    <property type="nucleotide sequence ID" value="NZ_CP163435.1"/>
</dbReference>
<gene>
    <name evidence="5" type="ORF">AB5J56_32120</name>
</gene>
<dbReference type="AlphaFoldDB" id="A0AB39PDX3"/>
<feature type="domain" description="ANTAR" evidence="4">
    <location>
        <begin position="220"/>
        <end position="275"/>
    </location>
</feature>
<dbReference type="Gene3D" id="3.30.450.40">
    <property type="match status" value="1"/>
</dbReference>
<evidence type="ECO:0000313" key="5">
    <source>
        <dbReference type="EMBL" id="XDQ29053.1"/>
    </source>
</evidence>
<name>A0AB39PDX3_9ACTN</name>
<dbReference type="InterPro" id="IPR036388">
    <property type="entry name" value="WH-like_DNA-bd_sf"/>
</dbReference>